<dbReference type="PRINTS" id="PR00096">
    <property type="entry name" value="GATASE"/>
</dbReference>
<dbReference type="PRINTS" id="PR00097">
    <property type="entry name" value="ANTSNTHASEII"/>
</dbReference>
<dbReference type="AlphaFoldDB" id="A0A6V8LX20"/>
<reference evidence="3 4" key="1">
    <citation type="submission" date="2020-04" db="EMBL/GenBank/DDBJ databases">
        <authorList>
            <consortium name="Desulfovibrio sp. FSS-1 genome sequencing consortium"/>
            <person name="Shimoshige H."/>
            <person name="Kobayashi H."/>
            <person name="Maekawa T."/>
        </authorList>
    </citation>
    <scope>NUCLEOTIDE SEQUENCE [LARGE SCALE GENOMIC DNA]</scope>
    <source>
        <strain evidence="3 4">SIID29052-01</strain>
    </source>
</reference>
<sequence length="177" mass="19524">MRILLVDHRDSFTRNLEHLLARAAGSAPEIVPCFGFRPRDADAFDLTVLSPGPGHPREHTGYGPLLESGRPVLGVCLGLQIINLHFGGAVERLPGCVHGRAGRFRFLGREIEAGRYHSLHLSRMAPDLELLAQQDGIPMAARHCRLPVAGVQFHPESFLTPQGPEILHDLFQLVLPR</sequence>
<gene>
    <name evidence="3" type="primary">trpG</name>
    <name evidence="3" type="ORF">NNJEOMEG_02476</name>
</gene>
<dbReference type="CDD" id="cd01743">
    <property type="entry name" value="GATase1_Anthranilate_Synthase"/>
    <property type="match status" value="1"/>
</dbReference>
<dbReference type="RefSeq" id="WP_173084882.1">
    <property type="nucleotide sequence ID" value="NZ_BLTE01000011.1"/>
</dbReference>
<name>A0A6V8LX20_9BACT</name>
<dbReference type="GO" id="GO:0004049">
    <property type="term" value="F:anthranilate synthase activity"/>
    <property type="evidence" value="ECO:0007669"/>
    <property type="project" value="UniProtKB-EC"/>
</dbReference>
<comment type="caution">
    <text evidence="3">The sequence shown here is derived from an EMBL/GenBank/DDBJ whole genome shotgun (WGS) entry which is preliminary data.</text>
</comment>
<protein>
    <submittedName>
        <fullName evidence="3">Anthranilate synthase component 2</fullName>
        <ecNumber evidence="3">4.1.3.27</ecNumber>
    </submittedName>
</protein>
<dbReference type="PROSITE" id="PS51273">
    <property type="entry name" value="GATASE_TYPE_1"/>
    <property type="match status" value="1"/>
</dbReference>
<evidence type="ECO:0000313" key="4">
    <source>
        <dbReference type="Proteomes" id="UP000494245"/>
    </source>
</evidence>
<dbReference type="Gene3D" id="3.40.50.880">
    <property type="match status" value="1"/>
</dbReference>
<keyword evidence="3" id="KW-0456">Lyase</keyword>
<evidence type="ECO:0000259" key="2">
    <source>
        <dbReference type="Pfam" id="PF00117"/>
    </source>
</evidence>
<accession>A0A6V8LX20</accession>
<dbReference type="InterPro" id="IPR006221">
    <property type="entry name" value="TrpG/PapA_dom"/>
</dbReference>
<dbReference type="GO" id="GO:0000162">
    <property type="term" value="P:L-tryptophan biosynthetic process"/>
    <property type="evidence" value="ECO:0007669"/>
    <property type="project" value="TreeGrafter"/>
</dbReference>
<dbReference type="SUPFAM" id="SSF52317">
    <property type="entry name" value="Class I glutamine amidotransferase-like"/>
    <property type="match status" value="1"/>
</dbReference>
<dbReference type="Proteomes" id="UP000494245">
    <property type="component" value="Unassembled WGS sequence"/>
</dbReference>
<feature type="domain" description="Glutamine amidotransferase" evidence="2">
    <location>
        <begin position="4"/>
        <end position="171"/>
    </location>
</feature>
<reference evidence="3 4" key="2">
    <citation type="submission" date="2020-05" db="EMBL/GenBank/DDBJ databases">
        <title>Draft genome sequence of Desulfovibrio sp. strainFSS-1.</title>
        <authorList>
            <person name="Shimoshige H."/>
            <person name="Kobayashi H."/>
            <person name="Maekawa T."/>
        </authorList>
    </citation>
    <scope>NUCLEOTIDE SEQUENCE [LARGE SCALE GENOMIC DNA]</scope>
    <source>
        <strain evidence="3 4">SIID29052-01</strain>
    </source>
</reference>
<dbReference type="InterPro" id="IPR017926">
    <property type="entry name" value="GATASE"/>
</dbReference>
<dbReference type="PANTHER" id="PTHR43418:SF4">
    <property type="entry name" value="MULTIFUNCTIONAL TRYPTOPHAN BIOSYNTHESIS PROTEIN"/>
    <property type="match status" value="1"/>
</dbReference>
<dbReference type="GO" id="GO:0005829">
    <property type="term" value="C:cytosol"/>
    <property type="evidence" value="ECO:0007669"/>
    <property type="project" value="TreeGrafter"/>
</dbReference>
<dbReference type="EC" id="4.1.3.27" evidence="3"/>
<proteinExistence type="predicted"/>
<evidence type="ECO:0000256" key="1">
    <source>
        <dbReference type="ARBA" id="ARBA00022962"/>
    </source>
</evidence>
<dbReference type="PANTHER" id="PTHR43418">
    <property type="entry name" value="MULTIFUNCTIONAL TRYPTOPHAN BIOSYNTHESIS PROTEIN-RELATED"/>
    <property type="match status" value="1"/>
</dbReference>
<dbReference type="EMBL" id="BLTE01000011">
    <property type="protein sequence ID" value="GFK94629.1"/>
    <property type="molecule type" value="Genomic_DNA"/>
</dbReference>
<keyword evidence="4" id="KW-1185">Reference proteome</keyword>
<dbReference type="InterPro" id="IPR050472">
    <property type="entry name" value="Anth_synth/Amidotransfase"/>
</dbReference>
<organism evidence="3 4">
    <name type="scientific">Fundidesulfovibrio magnetotacticus</name>
    <dbReference type="NCBI Taxonomy" id="2730080"/>
    <lineage>
        <taxon>Bacteria</taxon>
        <taxon>Pseudomonadati</taxon>
        <taxon>Thermodesulfobacteriota</taxon>
        <taxon>Desulfovibrionia</taxon>
        <taxon>Desulfovibrionales</taxon>
        <taxon>Desulfovibrionaceae</taxon>
        <taxon>Fundidesulfovibrio</taxon>
    </lineage>
</organism>
<keyword evidence="1" id="KW-0315">Glutamine amidotransferase</keyword>
<dbReference type="Pfam" id="PF00117">
    <property type="entry name" value="GATase"/>
    <property type="match status" value="1"/>
</dbReference>
<dbReference type="InterPro" id="IPR029062">
    <property type="entry name" value="Class_I_gatase-like"/>
</dbReference>
<evidence type="ECO:0000313" key="3">
    <source>
        <dbReference type="EMBL" id="GFK94629.1"/>
    </source>
</evidence>